<dbReference type="PANTHER" id="PTHR24960:SF84">
    <property type="entry name" value="HYDROGENASE SUBUNIT"/>
    <property type="match status" value="1"/>
</dbReference>
<evidence type="ECO:0000313" key="8">
    <source>
        <dbReference type="EMBL" id="UUX93645.1"/>
    </source>
</evidence>
<sequence>MTDNTVCSTEELLKKSSEDVTVIINGREYPAKKGEVMLGVAIREGIEIPHLCYEASLSPYGACRLCMVEKRCRDRSEMVTSCTLRAEDGLEVVTDSPEILRHRRMILELYLAEAPKSEVIKSLAARYGVTKTRFFKKTDKDDPLGNKCILCGLCVRVCNEIIGAGVISFVNRGPYTVVSTPFSGENSDCLGCKACVSVCPTHAIVTGDSGDERIMKSWGETKVKMRECPVCGNYYLPDLLAEKVYAKINPPLSKNIQEMCPKCRSRNIAIKEISASSNRR</sequence>
<keyword evidence="5" id="KW-0411">Iron-sulfur</keyword>
<dbReference type="Proteomes" id="UP001060368">
    <property type="component" value="Chromosome"/>
</dbReference>
<protein>
    <submittedName>
        <fullName evidence="8">2Fe-2S iron-sulfur cluster-binding protein</fullName>
    </submittedName>
</protein>
<organism evidence="8 9">
    <name type="scientific">Methanoplanus endosymbiosus</name>
    <dbReference type="NCBI Taxonomy" id="33865"/>
    <lineage>
        <taxon>Archaea</taxon>
        <taxon>Methanobacteriati</taxon>
        <taxon>Methanobacteriota</taxon>
        <taxon>Stenosarchaea group</taxon>
        <taxon>Methanomicrobia</taxon>
        <taxon>Methanomicrobiales</taxon>
        <taxon>Methanomicrobiaceae</taxon>
        <taxon>Methanoplanus</taxon>
    </lineage>
</organism>
<dbReference type="PROSITE" id="PS00198">
    <property type="entry name" value="4FE4S_FER_1"/>
    <property type="match status" value="1"/>
</dbReference>
<reference evidence="8" key="1">
    <citation type="submission" date="2022-04" db="EMBL/GenBank/DDBJ databases">
        <title>Complete genome of Methanoplanus endosymbiosus DSM 3599.</title>
        <authorList>
            <person name="Chen S.-C."/>
            <person name="You Y.-T."/>
            <person name="Zhou Y.-Z."/>
            <person name="Lai M.-C."/>
        </authorList>
    </citation>
    <scope>NUCLEOTIDE SEQUENCE</scope>
    <source>
        <strain evidence="8">DSM 3599</strain>
    </source>
</reference>
<name>A0A9E7TLE0_9EURY</name>
<dbReference type="InterPro" id="IPR036010">
    <property type="entry name" value="2Fe-2S_ferredoxin-like_sf"/>
</dbReference>
<dbReference type="SUPFAM" id="SSF54862">
    <property type="entry name" value="4Fe-4S ferredoxins"/>
    <property type="match status" value="1"/>
</dbReference>
<dbReference type="Pfam" id="PF12838">
    <property type="entry name" value="Fer4_7"/>
    <property type="match status" value="1"/>
</dbReference>
<dbReference type="SUPFAM" id="SSF54292">
    <property type="entry name" value="2Fe-2S ferredoxin-like"/>
    <property type="match status" value="1"/>
</dbReference>
<dbReference type="KEGG" id="mend:L6E24_05880"/>
<dbReference type="InterPro" id="IPR050157">
    <property type="entry name" value="PSI_iron-sulfur_center"/>
</dbReference>
<evidence type="ECO:0000256" key="1">
    <source>
        <dbReference type="ARBA" id="ARBA00022485"/>
    </source>
</evidence>
<dbReference type="GO" id="GO:0016491">
    <property type="term" value="F:oxidoreductase activity"/>
    <property type="evidence" value="ECO:0007669"/>
    <property type="project" value="UniProtKB-ARBA"/>
</dbReference>
<accession>A0A9E7TLE0</accession>
<proteinExistence type="predicted"/>
<gene>
    <name evidence="8" type="ORF">L6E24_05880</name>
</gene>
<dbReference type="InterPro" id="IPR001041">
    <property type="entry name" value="2Fe-2S_ferredoxin-type"/>
</dbReference>
<keyword evidence="4" id="KW-0408">Iron</keyword>
<keyword evidence="9" id="KW-1185">Reference proteome</keyword>
<evidence type="ECO:0000256" key="3">
    <source>
        <dbReference type="ARBA" id="ARBA00022737"/>
    </source>
</evidence>
<feature type="domain" description="2Fe-2S ferredoxin-type" evidence="6">
    <location>
        <begin position="18"/>
        <end position="98"/>
    </location>
</feature>
<dbReference type="InterPro" id="IPR017896">
    <property type="entry name" value="4Fe4S_Fe-S-bd"/>
</dbReference>
<feature type="domain" description="4Fe-4S ferredoxin-type" evidence="7">
    <location>
        <begin position="180"/>
        <end position="209"/>
    </location>
</feature>
<feature type="domain" description="4Fe-4S ferredoxin-type" evidence="7">
    <location>
        <begin position="136"/>
        <end position="172"/>
    </location>
</feature>
<keyword evidence="1" id="KW-0004">4Fe-4S</keyword>
<dbReference type="InterPro" id="IPR000283">
    <property type="entry name" value="NADH_UbQ_OxRdtase_75kDa_su_CS"/>
</dbReference>
<dbReference type="PROSITE" id="PS51379">
    <property type="entry name" value="4FE4S_FER_2"/>
    <property type="match status" value="2"/>
</dbReference>
<dbReference type="CDD" id="cd00207">
    <property type="entry name" value="fer2"/>
    <property type="match status" value="1"/>
</dbReference>
<evidence type="ECO:0000256" key="2">
    <source>
        <dbReference type="ARBA" id="ARBA00022723"/>
    </source>
</evidence>
<dbReference type="InterPro" id="IPR017900">
    <property type="entry name" value="4Fe4S_Fe_S_CS"/>
</dbReference>
<dbReference type="PROSITE" id="PS51085">
    <property type="entry name" value="2FE2S_FER_2"/>
    <property type="match status" value="1"/>
</dbReference>
<dbReference type="GO" id="GO:0046872">
    <property type="term" value="F:metal ion binding"/>
    <property type="evidence" value="ECO:0007669"/>
    <property type="project" value="UniProtKB-KW"/>
</dbReference>
<dbReference type="PROSITE" id="PS00641">
    <property type="entry name" value="COMPLEX1_75K_1"/>
    <property type="match status" value="1"/>
</dbReference>
<evidence type="ECO:0000259" key="7">
    <source>
        <dbReference type="PROSITE" id="PS51379"/>
    </source>
</evidence>
<evidence type="ECO:0000256" key="5">
    <source>
        <dbReference type="ARBA" id="ARBA00023014"/>
    </source>
</evidence>
<dbReference type="PANTHER" id="PTHR24960">
    <property type="entry name" value="PHOTOSYSTEM I IRON-SULFUR CENTER-RELATED"/>
    <property type="match status" value="1"/>
</dbReference>
<dbReference type="GO" id="GO:0008137">
    <property type="term" value="F:NADH dehydrogenase (ubiquinone) activity"/>
    <property type="evidence" value="ECO:0007669"/>
    <property type="project" value="InterPro"/>
</dbReference>
<dbReference type="Pfam" id="PF13510">
    <property type="entry name" value="Fer2_4"/>
    <property type="match status" value="1"/>
</dbReference>
<dbReference type="RefSeq" id="WP_257743782.1">
    <property type="nucleotide sequence ID" value="NZ_CP096115.1"/>
</dbReference>
<dbReference type="GO" id="GO:0051539">
    <property type="term" value="F:4 iron, 4 sulfur cluster binding"/>
    <property type="evidence" value="ECO:0007669"/>
    <property type="project" value="UniProtKB-KW"/>
</dbReference>
<evidence type="ECO:0000259" key="6">
    <source>
        <dbReference type="PROSITE" id="PS51085"/>
    </source>
</evidence>
<dbReference type="Gene3D" id="3.10.20.740">
    <property type="match status" value="1"/>
</dbReference>
<evidence type="ECO:0000256" key="4">
    <source>
        <dbReference type="ARBA" id="ARBA00023004"/>
    </source>
</evidence>
<dbReference type="GO" id="GO:0016020">
    <property type="term" value="C:membrane"/>
    <property type="evidence" value="ECO:0007669"/>
    <property type="project" value="InterPro"/>
</dbReference>
<dbReference type="Gene3D" id="3.30.70.20">
    <property type="match status" value="1"/>
</dbReference>
<dbReference type="FunFam" id="3.30.70.20:FF:000035">
    <property type="entry name" value="Iron hydrogenase 1"/>
    <property type="match status" value="1"/>
</dbReference>
<dbReference type="GeneID" id="74307208"/>
<keyword evidence="3" id="KW-0677">Repeat</keyword>
<dbReference type="AlphaFoldDB" id="A0A9E7TLE0"/>
<dbReference type="GO" id="GO:0042773">
    <property type="term" value="P:ATP synthesis coupled electron transport"/>
    <property type="evidence" value="ECO:0007669"/>
    <property type="project" value="InterPro"/>
</dbReference>
<dbReference type="EMBL" id="CP096115">
    <property type="protein sequence ID" value="UUX93645.1"/>
    <property type="molecule type" value="Genomic_DNA"/>
</dbReference>
<keyword evidence="2" id="KW-0479">Metal-binding</keyword>
<evidence type="ECO:0000313" key="9">
    <source>
        <dbReference type="Proteomes" id="UP001060368"/>
    </source>
</evidence>